<accession>A0A0A9BEL9</accession>
<reference evidence="1" key="1">
    <citation type="submission" date="2014-09" db="EMBL/GenBank/DDBJ databases">
        <authorList>
            <person name="Magalhaes I.L.F."/>
            <person name="Oliveira U."/>
            <person name="Santos F.R."/>
            <person name="Vidigal T.H.D.A."/>
            <person name="Brescovit A.D."/>
            <person name="Santos A.J."/>
        </authorList>
    </citation>
    <scope>NUCLEOTIDE SEQUENCE</scope>
    <source>
        <tissue evidence="1">Shoot tissue taken approximately 20 cm above the soil surface</tissue>
    </source>
</reference>
<reference evidence="1" key="2">
    <citation type="journal article" date="2015" name="Data Brief">
        <title>Shoot transcriptome of the giant reed, Arundo donax.</title>
        <authorList>
            <person name="Barrero R.A."/>
            <person name="Guerrero F.D."/>
            <person name="Moolhuijzen P."/>
            <person name="Goolsby J.A."/>
            <person name="Tidwell J."/>
            <person name="Bellgard S.E."/>
            <person name="Bellgard M.I."/>
        </authorList>
    </citation>
    <scope>NUCLEOTIDE SEQUENCE</scope>
    <source>
        <tissue evidence="1">Shoot tissue taken approximately 20 cm above the soil surface</tissue>
    </source>
</reference>
<organism evidence="1">
    <name type="scientific">Arundo donax</name>
    <name type="common">Giant reed</name>
    <name type="synonym">Donax arundinaceus</name>
    <dbReference type="NCBI Taxonomy" id="35708"/>
    <lineage>
        <taxon>Eukaryota</taxon>
        <taxon>Viridiplantae</taxon>
        <taxon>Streptophyta</taxon>
        <taxon>Embryophyta</taxon>
        <taxon>Tracheophyta</taxon>
        <taxon>Spermatophyta</taxon>
        <taxon>Magnoliopsida</taxon>
        <taxon>Liliopsida</taxon>
        <taxon>Poales</taxon>
        <taxon>Poaceae</taxon>
        <taxon>PACMAD clade</taxon>
        <taxon>Arundinoideae</taxon>
        <taxon>Arundineae</taxon>
        <taxon>Arundo</taxon>
    </lineage>
</organism>
<proteinExistence type="predicted"/>
<sequence>MMQYWDMTGSDSPVLLLVIGRTKLWNLYPMGRMLKCKVCYHHSWR</sequence>
<dbReference type="AlphaFoldDB" id="A0A0A9BEL9"/>
<dbReference type="EMBL" id="GBRH01236104">
    <property type="protein sequence ID" value="JAD61791.1"/>
    <property type="molecule type" value="Transcribed_RNA"/>
</dbReference>
<name>A0A0A9BEL9_ARUDO</name>
<evidence type="ECO:0000313" key="1">
    <source>
        <dbReference type="EMBL" id="JAD61791.1"/>
    </source>
</evidence>
<protein>
    <submittedName>
        <fullName evidence="1">Uncharacterized protein</fullName>
    </submittedName>
</protein>